<dbReference type="AlphaFoldDB" id="A0A1H5W4T8"/>
<keyword evidence="4 7" id="KW-0689">Ribosomal protein</keyword>
<comment type="function">
    <text evidence="7">One of the primary rRNA binding proteins, it binds directly to 16S rRNA where it nucleates assembly of the body of the 30S subunit.</text>
</comment>
<proteinExistence type="inferred from homology"/>
<dbReference type="RefSeq" id="WP_103932373.1">
    <property type="nucleotide sequence ID" value="NZ_FNVA01000002.1"/>
</dbReference>
<evidence type="ECO:0000313" key="11">
    <source>
        <dbReference type="EMBL" id="SEF94505.1"/>
    </source>
</evidence>
<dbReference type="Pfam" id="PF00163">
    <property type="entry name" value="Ribosomal_S4"/>
    <property type="match status" value="1"/>
</dbReference>
<organism evidence="11 12">
    <name type="scientific">Bryocella elongata</name>
    <dbReference type="NCBI Taxonomy" id="863522"/>
    <lineage>
        <taxon>Bacteria</taxon>
        <taxon>Pseudomonadati</taxon>
        <taxon>Acidobacteriota</taxon>
        <taxon>Terriglobia</taxon>
        <taxon>Terriglobales</taxon>
        <taxon>Acidobacteriaceae</taxon>
        <taxon>Bryocella</taxon>
    </lineage>
</organism>
<dbReference type="PROSITE" id="PS50889">
    <property type="entry name" value="S4"/>
    <property type="match status" value="1"/>
</dbReference>
<sequence length="210" mass="24096">MARYTGPVCRLCRRDGQKLFLKGAKCFTDKCAVEKRNFPPGQHGQSKKIKKVVGYGLQLREKQKAKRIYFTLEGQFRAYYENAARKTGVTGDLLLQQLETRLDNVCYRLGFAMSRRQSRQVVRHGHIQVNGRKVNIPSFQCKVGDVIAIREGSRSMVILEESKNFIGGQNRVTWIDAQPENFSGKIVSMPKREEIQLPVNEQQIVELYSK</sequence>
<dbReference type="Gene3D" id="3.10.290.10">
    <property type="entry name" value="RNA-binding S4 domain"/>
    <property type="match status" value="1"/>
</dbReference>
<comment type="function">
    <text evidence="7">With S5 and S12 plays an important role in translational accuracy.</text>
</comment>
<dbReference type="EMBL" id="FNVA01000002">
    <property type="protein sequence ID" value="SEF94505.1"/>
    <property type="molecule type" value="Genomic_DNA"/>
</dbReference>
<gene>
    <name evidence="7" type="primary">rpsD</name>
    <name evidence="11" type="ORF">SAMN05421819_1440</name>
</gene>
<dbReference type="InterPro" id="IPR001912">
    <property type="entry name" value="Ribosomal_uS4_N"/>
</dbReference>
<keyword evidence="3 7" id="KW-0694">RNA-binding</keyword>
<evidence type="ECO:0000256" key="6">
    <source>
        <dbReference type="ARBA" id="ARBA00035254"/>
    </source>
</evidence>
<dbReference type="InterPro" id="IPR036986">
    <property type="entry name" value="S4_RNA-bd_sf"/>
</dbReference>
<dbReference type="CDD" id="cd00165">
    <property type="entry name" value="S4"/>
    <property type="match status" value="1"/>
</dbReference>
<feature type="domain" description="RNA-binding S4" evidence="9">
    <location>
        <begin position="100"/>
        <end position="167"/>
    </location>
</feature>
<dbReference type="NCBIfam" id="TIGR01017">
    <property type="entry name" value="rpsD_bact"/>
    <property type="match status" value="1"/>
</dbReference>
<dbReference type="InterPro" id="IPR005709">
    <property type="entry name" value="Ribosomal_uS4_bac-type"/>
</dbReference>
<dbReference type="Pfam" id="PF01479">
    <property type="entry name" value="S4"/>
    <property type="match status" value="1"/>
</dbReference>
<evidence type="ECO:0000256" key="3">
    <source>
        <dbReference type="ARBA" id="ARBA00022884"/>
    </source>
</evidence>
<dbReference type="SMART" id="SM01390">
    <property type="entry name" value="Ribosomal_S4"/>
    <property type="match status" value="1"/>
</dbReference>
<evidence type="ECO:0000256" key="2">
    <source>
        <dbReference type="ARBA" id="ARBA00022730"/>
    </source>
</evidence>
<dbReference type="HAMAP" id="MF_01306_B">
    <property type="entry name" value="Ribosomal_uS4_B"/>
    <property type="match status" value="1"/>
</dbReference>
<comment type="similarity">
    <text evidence="1 7 8">Belongs to the universal ribosomal protein uS4 family.</text>
</comment>
<evidence type="ECO:0000256" key="5">
    <source>
        <dbReference type="ARBA" id="ARBA00023274"/>
    </source>
</evidence>
<feature type="domain" description="Small ribosomal subunit protein uS4 N-terminal" evidence="10">
    <location>
        <begin position="3"/>
        <end position="99"/>
    </location>
</feature>
<dbReference type="GO" id="GO:0006412">
    <property type="term" value="P:translation"/>
    <property type="evidence" value="ECO:0007669"/>
    <property type="project" value="UniProtKB-UniRule"/>
</dbReference>
<evidence type="ECO:0000313" key="12">
    <source>
        <dbReference type="Proteomes" id="UP000236728"/>
    </source>
</evidence>
<dbReference type="Proteomes" id="UP000236728">
    <property type="component" value="Unassembled WGS sequence"/>
</dbReference>
<name>A0A1H5W4T8_9BACT</name>
<keyword evidence="5 7" id="KW-0687">Ribonucleoprotein</keyword>
<dbReference type="GO" id="GO:0003735">
    <property type="term" value="F:structural constituent of ribosome"/>
    <property type="evidence" value="ECO:0007669"/>
    <property type="project" value="InterPro"/>
</dbReference>
<evidence type="ECO:0000256" key="7">
    <source>
        <dbReference type="HAMAP-Rule" id="MF_01306"/>
    </source>
</evidence>
<comment type="subunit">
    <text evidence="7">Part of the 30S ribosomal subunit. Contacts protein S5. The interaction surface between S4 and S5 is involved in control of translational fidelity.</text>
</comment>
<protein>
    <recommendedName>
        <fullName evidence="6 7">Small ribosomal subunit protein uS4</fullName>
    </recommendedName>
</protein>
<evidence type="ECO:0000256" key="8">
    <source>
        <dbReference type="RuleBase" id="RU003699"/>
    </source>
</evidence>
<evidence type="ECO:0000256" key="4">
    <source>
        <dbReference type="ARBA" id="ARBA00022980"/>
    </source>
</evidence>
<dbReference type="Gene3D" id="1.10.1050.10">
    <property type="entry name" value="Ribosomal Protein S4 Delta 41, Chain A, domain 1"/>
    <property type="match status" value="1"/>
</dbReference>
<evidence type="ECO:0000259" key="9">
    <source>
        <dbReference type="SMART" id="SM00363"/>
    </source>
</evidence>
<dbReference type="InterPro" id="IPR022801">
    <property type="entry name" value="Ribosomal_uS4"/>
</dbReference>
<dbReference type="PROSITE" id="PS00632">
    <property type="entry name" value="RIBOSOMAL_S4"/>
    <property type="match status" value="1"/>
</dbReference>
<dbReference type="InterPro" id="IPR018079">
    <property type="entry name" value="Ribosomal_uS4_CS"/>
</dbReference>
<dbReference type="GO" id="GO:0019843">
    <property type="term" value="F:rRNA binding"/>
    <property type="evidence" value="ECO:0007669"/>
    <property type="project" value="UniProtKB-UniRule"/>
</dbReference>
<dbReference type="GO" id="GO:0042274">
    <property type="term" value="P:ribosomal small subunit biogenesis"/>
    <property type="evidence" value="ECO:0007669"/>
    <property type="project" value="TreeGrafter"/>
</dbReference>
<reference evidence="11 12" key="1">
    <citation type="submission" date="2016-10" db="EMBL/GenBank/DDBJ databases">
        <authorList>
            <person name="de Groot N.N."/>
        </authorList>
    </citation>
    <scope>NUCLEOTIDE SEQUENCE [LARGE SCALE GENOMIC DNA]</scope>
    <source>
        <strain evidence="11 12">DSM 22489</strain>
    </source>
</reference>
<dbReference type="NCBIfam" id="NF003717">
    <property type="entry name" value="PRK05327.1"/>
    <property type="match status" value="1"/>
</dbReference>
<dbReference type="InterPro" id="IPR002942">
    <property type="entry name" value="S4_RNA-bd"/>
</dbReference>
<evidence type="ECO:0000256" key="1">
    <source>
        <dbReference type="ARBA" id="ARBA00007465"/>
    </source>
</evidence>
<keyword evidence="12" id="KW-1185">Reference proteome</keyword>
<dbReference type="SUPFAM" id="SSF55174">
    <property type="entry name" value="Alpha-L RNA-binding motif"/>
    <property type="match status" value="1"/>
</dbReference>
<dbReference type="PANTHER" id="PTHR11831:SF4">
    <property type="entry name" value="SMALL RIBOSOMAL SUBUNIT PROTEIN US4M"/>
    <property type="match status" value="1"/>
</dbReference>
<dbReference type="SMART" id="SM00363">
    <property type="entry name" value="S4"/>
    <property type="match status" value="1"/>
</dbReference>
<keyword evidence="2 7" id="KW-0699">rRNA-binding</keyword>
<accession>A0A1H5W4T8</accession>
<dbReference type="PANTHER" id="PTHR11831">
    <property type="entry name" value="30S 40S RIBOSOMAL PROTEIN"/>
    <property type="match status" value="1"/>
</dbReference>
<dbReference type="OrthoDB" id="9803672at2"/>
<dbReference type="GO" id="GO:0015935">
    <property type="term" value="C:small ribosomal subunit"/>
    <property type="evidence" value="ECO:0007669"/>
    <property type="project" value="InterPro"/>
</dbReference>
<dbReference type="FunFam" id="3.10.290.10:FF:000001">
    <property type="entry name" value="30S ribosomal protein S4"/>
    <property type="match status" value="1"/>
</dbReference>
<evidence type="ECO:0000259" key="10">
    <source>
        <dbReference type="SMART" id="SM01390"/>
    </source>
</evidence>